<organism evidence="2 3">
    <name type="scientific">Didymella glomerata</name>
    <dbReference type="NCBI Taxonomy" id="749621"/>
    <lineage>
        <taxon>Eukaryota</taxon>
        <taxon>Fungi</taxon>
        <taxon>Dikarya</taxon>
        <taxon>Ascomycota</taxon>
        <taxon>Pezizomycotina</taxon>
        <taxon>Dothideomycetes</taxon>
        <taxon>Pleosporomycetidae</taxon>
        <taxon>Pleosporales</taxon>
        <taxon>Pleosporineae</taxon>
        <taxon>Didymellaceae</taxon>
        <taxon>Didymella</taxon>
    </lineage>
</organism>
<sequence length="405" mass="45076">MSTNPHRAIAPKSITNAKGTTTRAAPTDPDDALSASPLDSNFRSSPLSSFGTGLKLKLRGIQAAIKESSHTTDSSSVPSNTSLAHKCTSFDAALDGDFDTDSEIDFMPPSRKVIRPTIEQPANRTASRRAKKVKTVHEDSDYEDDAMFDAGDEQSSPNSSPDGKLILSSNVMKRAERILDPANPDHAKLIAAAIKDGSEYYDSDADELPGNVKETNKPHLFRNVKWGSLATDYSNPKDFTTEPEFTQFVPGRFELLPDGTASDQKKKLIIKLTDKQQRQRIFLNPPPRDWNNQDAITALNKRTVQQIRRNTSVRFREVVEPYVREEREWILAHLTDGKPTNGWKKFVDAFNREFEGKTLAGCQVARPERSHSSLTKEVERFGAMYTKGIVPKTVSQVKGTKRGKK</sequence>
<reference evidence="2" key="1">
    <citation type="submission" date="2022-10" db="EMBL/GenBank/DDBJ databases">
        <title>Tapping the CABI collections for fungal endophytes: first genome assemblies for Collariella, Neodidymelliopsis, Ascochyta clinopodiicola, Didymella pomorum, Didymosphaeria variabile, Neocosmospora piperis and Neocucurbitaria cava.</title>
        <authorList>
            <person name="Hill R."/>
        </authorList>
    </citation>
    <scope>NUCLEOTIDE SEQUENCE</scope>
    <source>
        <strain evidence="2">IMI 360193</strain>
    </source>
</reference>
<feature type="compositionally biased region" description="Polar residues" evidence="1">
    <location>
        <begin position="37"/>
        <end position="47"/>
    </location>
</feature>
<protein>
    <submittedName>
        <fullName evidence="2">Uncharacterized protein</fullName>
    </submittedName>
</protein>
<feature type="region of interest" description="Disordered" evidence="1">
    <location>
        <begin position="118"/>
        <end position="165"/>
    </location>
</feature>
<comment type="caution">
    <text evidence="2">The sequence shown here is derived from an EMBL/GenBank/DDBJ whole genome shotgun (WGS) entry which is preliminary data.</text>
</comment>
<feature type="region of interest" description="Disordered" evidence="1">
    <location>
        <begin position="1"/>
        <end position="47"/>
    </location>
</feature>
<evidence type="ECO:0000313" key="2">
    <source>
        <dbReference type="EMBL" id="KAJ4339377.1"/>
    </source>
</evidence>
<dbReference type="EMBL" id="JAPEUV010000023">
    <property type="protein sequence ID" value="KAJ4339377.1"/>
    <property type="molecule type" value="Genomic_DNA"/>
</dbReference>
<gene>
    <name evidence="2" type="ORF">N0V87_003314</name>
</gene>
<dbReference type="AlphaFoldDB" id="A0A9W9C0Y7"/>
<evidence type="ECO:0000256" key="1">
    <source>
        <dbReference type="SAM" id="MobiDB-lite"/>
    </source>
</evidence>
<proteinExistence type="predicted"/>
<dbReference type="OrthoDB" id="3788624at2759"/>
<feature type="compositionally biased region" description="Polar residues" evidence="1">
    <location>
        <begin position="153"/>
        <end position="165"/>
    </location>
</feature>
<dbReference type="Proteomes" id="UP001140562">
    <property type="component" value="Unassembled WGS sequence"/>
</dbReference>
<accession>A0A9W9C0Y7</accession>
<evidence type="ECO:0000313" key="3">
    <source>
        <dbReference type="Proteomes" id="UP001140562"/>
    </source>
</evidence>
<keyword evidence="3" id="KW-1185">Reference proteome</keyword>
<feature type="compositionally biased region" description="Acidic residues" evidence="1">
    <location>
        <begin position="140"/>
        <end position="152"/>
    </location>
</feature>
<name>A0A9W9C0Y7_9PLEO</name>